<evidence type="ECO:0008006" key="4">
    <source>
        <dbReference type="Google" id="ProtNLM"/>
    </source>
</evidence>
<reference evidence="2 3" key="1">
    <citation type="journal article" date="2015" name="Nature">
        <title>rRNA introns, odd ribosomes, and small enigmatic genomes across a large radiation of phyla.</title>
        <authorList>
            <person name="Brown C.T."/>
            <person name="Hug L.A."/>
            <person name="Thomas B.C."/>
            <person name="Sharon I."/>
            <person name="Castelle C.J."/>
            <person name="Singh A."/>
            <person name="Wilkins M.J."/>
            <person name="Williams K.H."/>
            <person name="Banfield J.F."/>
        </authorList>
    </citation>
    <scope>NUCLEOTIDE SEQUENCE [LARGE SCALE GENOMIC DNA]</scope>
</reference>
<comment type="caution">
    <text evidence="2">The sequence shown here is derived from an EMBL/GenBank/DDBJ whole genome shotgun (WGS) entry which is preliminary data.</text>
</comment>
<dbReference type="EMBL" id="LBTU01000012">
    <property type="protein sequence ID" value="KKQ47283.1"/>
    <property type="molecule type" value="Genomic_DNA"/>
</dbReference>
<protein>
    <recommendedName>
        <fullName evidence="4">DUF4430 domain-containing protein</fullName>
    </recommendedName>
</protein>
<gene>
    <name evidence="2" type="ORF">US65_C0012G0006</name>
</gene>
<accession>A0A0G0HVW8</accession>
<dbReference type="AlphaFoldDB" id="A0A0G0HVW8"/>
<name>A0A0G0HVW8_9BACT</name>
<evidence type="ECO:0000313" key="2">
    <source>
        <dbReference type="EMBL" id="KKQ47283.1"/>
    </source>
</evidence>
<dbReference type="Proteomes" id="UP000034430">
    <property type="component" value="Unassembled WGS sequence"/>
</dbReference>
<keyword evidence="1" id="KW-0472">Membrane</keyword>
<proteinExistence type="predicted"/>
<feature type="transmembrane region" description="Helical" evidence="1">
    <location>
        <begin position="16"/>
        <end position="34"/>
    </location>
</feature>
<organism evidence="2 3">
    <name type="scientific">Candidatus Yanofskybacteria bacterium GW2011_GWC2_37_9</name>
    <dbReference type="NCBI Taxonomy" id="1619028"/>
    <lineage>
        <taxon>Bacteria</taxon>
        <taxon>Candidatus Yanofskyibacteriota</taxon>
    </lineage>
</organism>
<sequence length="148" mass="16956">MKFKFLKYISKDKNEILFAQIALVVILAMAIVFIERTLKYSDWPVDDSNSIQASLLINFKDKQRLFEGEVTNDMTIIDALNASAAAGQINFRYGINQEGKVKIMRINSHANNIDGKSFVFYLNSQKINSENINTIKISPEDKIEIRFE</sequence>
<keyword evidence="1" id="KW-0812">Transmembrane</keyword>
<evidence type="ECO:0000256" key="1">
    <source>
        <dbReference type="SAM" id="Phobius"/>
    </source>
</evidence>
<evidence type="ECO:0000313" key="3">
    <source>
        <dbReference type="Proteomes" id="UP000034430"/>
    </source>
</evidence>
<keyword evidence="1" id="KW-1133">Transmembrane helix</keyword>